<dbReference type="Proteomes" id="UP000238348">
    <property type="component" value="Chromosome"/>
</dbReference>
<dbReference type="SUPFAM" id="SSF56091">
    <property type="entry name" value="DNA ligase/mRNA capping enzyme, catalytic domain"/>
    <property type="match status" value="1"/>
</dbReference>
<proteinExistence type="predicted"/>
<organism evidence="1 2">
    <name type="scientific">Sorangium cellulosum</name>
    <name type="common">Polyangium cellulosum</name>
    <dbReference type="NCBI Taxonomy" id="56"/>
    <lineage>
        <taxon>Bacteria</taxon>
        <taxon>Pseudomonadati</taxon>
        <taxon>Myxococcota</taxon>
        <taxon>Polyangia</taxon>
        <taxon>Polyangiales</taxon>
        <taxon>Polyangiaceae</taxon>
        <taxon>Sorangium</taxon>
    </lineage>
</organism>
<reference evidence="1 2" key="1">
    <citation type="submission" date="2015-09" db="EMBL/GenBank/DDBJ databases">
        <title>Sorangium comparison.</title>
        <authorList>
            <person name="Zaburannyi N."/>
            <person name="Bunk B."/>
            <person name="Overmann J."/>
            <person name="Mueller R."/>
        </authorList>
    </citation>
    <scope>NUCLEOTIDE SEQUENCE [LARGE SCALE GENOMIC DNA]</scope>
    <source>
        <strain evidence="1 2">So ce26</strain>
    </source>
</reference>
<protein>
    <recommendedName>
        <fullName evidence="3">RNA ligase domain-containing protein</fullName>
    </recommendedName>
</protein>
<dbReference type="EMBL" id="CP012673">
    <property type="protein sequence ID" value="AUX44304.1"/>
    <property type="molecule type" value="Genomic_DNA"/>
</dbReference>
<evidence type="ECO:0000313" key="1">
    <source>
        <dbReference type="EMBL" id="AUX44304.1"/>
    </source>
</evidence>
<evidence type="ECO:0008006" key="3">
    <source>
        <dbReference type="Google" id="ProtNLM"/>
    </source>
</evidence>
<evidence type="ECO:0000313" key="2">
    <source>
        <dbReference type="Proteomes" id="UP000238348"/>
    </source>
</evidence>
<sequence length="83" mass="9222">MRFRMFPKLTTALPGDAPEGPYLALEKIHGAQLVVGLDARGGGRVGKRKAWLDAEDPFFGWQMLRAELGMAARAIREILRRDG</sequence>
<gene>
    <name evidence="1" type="ORF">SOCE26_057680</name>
</gene>
<name>A0A2L0EYB0_SORCE</name>
<dbReference type="AlphaFoldDB" id="A0A2L0EYB0"/>
<dbReference type="OrthoDB" id="1060685at2"/>
<accession>A0A2L0EYB0</accession>
<dbReference type="RefSeq" id="WP_104982851.1">
    <property type="nucleotide sequence ID" value="NZ_CP012673.1"/>
</dbReference>